<dbReference type="InterPro" id="IPR045236">
    <property type="entry name" value="RevRr_diiron-bd_dom"/>
</dbReference>
<dbReference type="GO" id="GO:0016692">
    <property type="term" value="F:NADH peroxidase activity"/>
    <property type="evidence" value="ECO:0007669"/>
    <property type="project" value="UniProtKB-EC"/>
</dbReference>
<feature type="domain" description="Ferritin-like diiron" evidence="1">
    <location>
        <begin position="11"/>
        <end position="138"/>
    </location>
</feature>
<keyword evidence="2" id="KW-0560">Oxidoreductase</keyword>
<keyword evidence="3" id="KW-1185">Reference proteome</keyword>
<dbReference type="InterPro" id="IPR052773">
    <property type="entry name" value="Anaerobic_Peroxidase-Rel"/>
</dbReference>
<dbReference type="GO" id="GO:0005506">
    <property type="term" value="F:iron ion binding"/>
    <property type="evidence" value="ECO:0007669"/>
    <property type="project" value="InterPro"/>
</dbReference>
<dbReference type="Pfam" id="PF02915">
    <property type="entry name" value="Rubrerythrin"/>
    <property type="match status" value="1"/>
</dbReference>
<dbReference type="InterPro" id="IPR012347">
    <property type="entry name" value="Ferritin-like"/>
</dbReference>
<dbReference type="Gene3D" id="1.20.1260.10">
    <property type="match status" value="1"/>
</dbReference>
<accession>A0A162FIZ8</accession>
<dbReference type="InterPro" id="IPR009078">
    <property type="entry name" value="Ferritin-like_SF"/>
</dbReference>
<dbReference type="SUPFAM" id="SSF47240">
    <property type="entry name" value="Ferritin-like"/>
    <property type="match status" value="1"/>
</dbReference>
<organism evidence="2 3">
    <name type="scientific">Methanobrevibacter oralis</name>
    <dbReference type="NCBI Taxonomy" id="66851"/>
    <lineage>
        <taxon>Archaea</taxon>
        <taxon>Methanobacteriati</taxon>
        <taxon>Methanobacteriota</taxon>
        <taxon>Methanomada group</taxon>
        <taxon>Methanobacteria</taxon>
        <taxon>Methanobacteriales</taxon>
        <taxon>Methanobacteriaceae</taxon>
        <taxon>Methanobrevibacter</taxon>
    </lineage>
</organism>
<dbReference type="RefSeq" id="WP_042693718.1">
    <property type="nucleotide sequence ID" value="NZ_CABMAB010000026.1"/>
</dbReference>
<dbReference type="PANTHER" id="PTHR43339">
    <property type="entry name" value="RUBRERYTHRIN-RELATED"/>
    <property type="match status" value="1"/>
</dbReference>
<dbReference type="OrthoDB" id="147647at2157"/>
<reference evidence="3" key="1">
    <citation type="journal article" date="2016" name="Genome Announc.">
        <title>Draft Genome Sequences of Methanobrevibacter curvatus DSM11111, Methanobrevibacter cuticularis DSM11139, Methanobrevibacter filiformis DSM11501, and Methanobrevibacter oralis DSM7256.</title>
        <authorList>
            <person name="Poehlein A."/>
            <person name="Seedorf H."/>
        </authorList>
    </citation>
    <scope>NUCLEOTIDE SEQUENCE [LARGE SCALE GENOMIC DNA]</scope>
    <source>
        <strain evidence="3">DSM 7256 / JCM 30027 / ZR</strain>
    </source>
</reference>
<gene>
    <name evidence="2" type="primary">rbr3B</name>
    <name evidence="2" type="ORF">MBORA_03850</name>
</gene>
<comment type="caution">
    <text evidence="2">The sequence shown here is derived from an EMBL/GenBank/DDBJ whole genome shotgun (WGS) entry which is preliminary data.</text>
</comment>
<dbReference type="CDD" id="cd01046">
    <property type="entry name" value="Rubrerythrin_like"/>
    <property type="match status" value="1"/>
</dbReference>
<dbReference type="PANTHER" id="PTHR43339:SF1">
    <property type="entry name" value="RUBRERYTHRIN"/>
    <property type="match status" value="1"/>
</dbReference>
<evidence type="ECO:0000313" key="3">
    <source>
        <dbReference type="Proteomes" id="UP000077428"/>
    </source>
</evidence>
<dbReference type="InterPro" id="IPR009040">
    <property type="entry name" value="Ferritin-like_diiron"/>
</dbReference>
<dbReference type="InterPro" id="IPR003251">
    <property type="entry name" value="Rr_diiron-bd_dom"/>
</dbReference>
<dbReference type="AlphaFoldDB" id="A0A162FIZ8"/>
<dbReference type="PATRIC" id="fig|66851.6.peg.445"/>
<keyword evidence="2" id="KW-0575">Peroxidase</keyword>
<sequence>MAIEHEHKIGITKGTKVEKEVQNNFMGETQEVGIYLAMSRQASREGYGELAEVFKRLAWEEAEHAARFCEMNGIIKDTLKENIEWMMGGEKMANAEKREASEIAAEENIEVAADFFRDSSRDEGRHYKILEGILKRYF</sequence>
<dbReference type="EC" id="1.11.1.1" evidence="2"/>
<evidence type="ECO:0000313" key="2">
    <source>
        <dbReference type="EMBL" id="KZX13745.1"/>
    </source>
</evidence>
<proteinExistence type="predicted"/>
<protein>
    <submittedName>
        <fullName evidence="2">Reverse rubrerythrin-2</fullName>
        <ecNumber evidence="2">1.11.1.1</ecNumber>
    </submittedName>
</protein>
<dbReference type="STRING" id="66851.MBORA_03850"/>
<name>A0A162FIZ8_METOA</name>
<dbReference type="PROSITE" id="PS50905">
    <property type="entry name" value="FERRITIN_LIKE"/>
    <property type="match status" value="1"/>
</dbReference>
<dbReference type="EMBL" id="LWMU01000046">
    <property type="protein sequence ID" value="KZX13745.1"/>
    <property type="molecule type" value="Genomic_DNA"/>
</dbReference>
<dbReference type="Proteomes" id="UP000077428">
    <property type="component" value="Unassembled WGS sequence"/>
</dbReference>
<evidence type="ECO:0000259" key="1">
    <source>
        <dbReference type="PROSITE" id="PS50905"/>
    </source>
</evidence>